<feature type="signal peptide" evidence="3">
    <location>
        <begin position="1"/>
        <end position="19"/>
    </location>
</feature>
<dbReference type="GeneID" id="108560728"/>
<gene>
    <name evidence="6" type="primary">LOC108560728</name>
</gene>
<reference evidence="6" key="1">
    <citation type="submission" date="2025-08" db="UniProtKB">
        <authorList>
            <consortium name="RefSeq"/>
        </authorList>
    </citation>
    <scope>IDENTIFICATION</scope>
    <source>
        <tissue evidence="6">Whole Larva</tissue>
    </source>
</reference>
<dbReference type="SUPFAM" id="SSF57567">
    <property type="entry name" value="Serine protease inhibitors"/>
    <property type="match status" value="2"/>
</dbReference>
<keyword evidence="2" id="KW-1015">Disulfide bond</keyword>
<dbReference type="InterPro" id="IPR051368">
    <property type="entry name" value="SerProtInhib-TIL_Domain"/>
</dbReference>
<keyword evidence="5" id="KW-1185">Reference proteome</keyword>
<protein>
    <submittedName>
        <fullName evidence="6">Inducible metalloproteinase inhibitor protein-like</fullName>
    </submittedName>
</protein>
<dbReference type="Proteomes" id="UP000695000">
    <property type="component" value="Unplaced"/>
</dbReference>
<keyword evidence="1 6" id="KW-0646">Protease inhibitor</keyword>
<keyword evidence="6" id="KW-0483">Metalloprotease inhibitor</keyword>
<accession>A0ABM1MH35</accession>
<evidence type="ECO:0000256" key="1">
    <source>
        <dbReference type="ARBA" id="ARBA00022690"/>
    </source>
</evidence>
<organism evidence="5 6">
    <name type="scientific">Nicrophorus vespilloides</name>
    <name type="common">Boreal carrion beetle</name>
    <dbReference type="NCBI Taxonomy" id="110193"/>
    <lineage>
        <taxon>Eukaryota</taxon>
        <taxon>Metazoa</taxon>
        <taxon>Ecdysozoa</taxon>
        <taxon>Arthropoda</taxon>
        <taxon>Hexapoda</taxon>
        <taxon>Insecta</taxon>
        <taxon>Pterygota</taxon>
        <taxon>Neoptera</taxon>
        <taxon>Endopterygota</taxon>
        <taxon>Coleoptera</taxon>
        <taxon>Polyphaga</taxon>
        <taxon>Staphyliniformia</taxon>
        <taxon>Silphidae</taxon>
        <taxon>Nicrophorinae</taxon>
        <taxon>Nicrophorus</taxon>
    </lineage>
</organism>
<dbReference type="PANTHER" id="PTHR23259:SF70">
    <property type="entry name" value="ACCESSORY GLAND PROTEIN ACP62F-RELATED"/>
    <property type="match status" value="1"/>
</dbReference>
<proteinExistence type="predicted"/>
<evidence type="ECO:0000256" key="2">
    <source>
        <dbReference type="ARBA" id="ARBA00023157"/>
    </source>
</evidence>
<name>A0ABM1MH35_NICVS</name>
<feature type="domain" description="TIL" evidence="4">
    <location>
        <begin position="28"/>
        <end position="81"/>
    </location>
</feature>
<evidence type="ECO:0000313" key="5">
    <source>
        <dbReference type="Proteomes" id="UP000695000"/>
    </source>
</evidence>
<dbReference type="Pfam" id="PF01826">
    <property type="entry name" value="TIL"/>
    <property type="match status" value="1"/>
</dbReference>
<sequence>MALKTSVVIAAICVMQTIAFQSPKDCFRPNEVYLCNGACQITCTNYNKPCLIANIVCNDWCYCKKGYARDQTGNCVAIAKCADRLNGICGENEENRVDFYLHDTCHEQLLNSWEIESGDRMGCYCIAGYKRDPSGKCIPAAECPPKPPAKYPNSKS</sequence>
<keyword evidence="6" id="KW-0481">Metalloenzyme inhibitor</keyword>
<evidence type="ECO:0000259" key="4">
    <source>
        <dbReference type="Pfam" id="PF01826"/>
    </source>
</evidence>
<feature type="chain" id="PRO_5047433510" evidence="3">
    <location>
        <begin position="20"/>
        <end position="156"/>
    </location>
</feature>
<evidence type="ECO:0000313" key="6">
    <source>
        <dbReference type="RefSeq" id="XP_017773885.1"/>
    </source>
</evidence>
<evidence type="ECO:0000256" key="3">
    <source>
        <dbReference type="SAM" id="SignalP"/>
    </source>
</evidence>
<dbReference type="RefSeq" id="XP_017773885.1">
    <property type="nucleotide sequence ID" value="XM_017918396.1"/>
</dbReference>
<keyword evidence="3" id="KW-0732">Signal</keyword>
<dbReference type="Gene3D" id="2.10.25.10">
    <property type="entry name" value="Laminin"/>
    <property type="match status" value="2"/>
</dbReference>
<dbReference type="GO" id="GO:0030414">
    <property type="term" value="F:peptidase inhibitor activity"/>
    <property type="evidence" value="ECO:0007669"/>
    <property type="project" value="UniProtKB-KW"/>
</dbReference>
<dbReference type="PANTHER" id="PTHR23259">
    <property type="entry name" value="RIDDLE"/>
    <property type="match status" value="1"/>
</dbReference>
<dbReference type="InterPro" id="IPR002919">
    <property type="entry name" value="TIL_dom"/>
</dbReference>
<dbReference type="CDD" id="cd19941">
    <property type="entry name" value="TIL"/>
    <property type="match status" value="1"/>
</dbReference>
<dbReference type="InterPro" id="IPR036084">
    <property type="entry name" value="Ser_inhib-like_sf"/>
</dbReference>